<protein>
    <recommendedName>
        <fullName evidence="12">Ras GEF</fullName>
    </recommendedName>
</protein>
<evidence type="ECO:0000313" key="11">
    <source>
        <dbReference type="Proteomes" id="UP000807716"/>
    </source>
</evidence>
<name>A0A9P6QNT6_9FUNG</name>
<comment type="caution">
    <text evidence="10">The sequence shown here is derived from an EMBL/GenBank/DDBJ whole genome shotgun (WGS) entry which is preliminary data.</text>
</comment>
<dbReference type="PROSITE" id="PS50212">
    <property type="entry name" value="RASGEF_NTER"/>
    <property type="match status" value="1"/>
</dbReference>
<dbReference type="PROSITE" id="PS50009">
    <property type="entry name" value="RASGEF_CAT"/>
    <property type="match status" value="1"/>
</dbReference>
<dbReference type="PANTHER" id="PTHR23113:SF368">
    <property type="entry name" value="CELL DIVISION CONTROL PROTEIN 25"/>
    <property type="match status" value="1"/>
</dbReference>
<dbReference type="InterPro" id="IPR056685">
    <property type="entry name" value="DUF7783"/>
</dbReference>
<dbReference type="SUPFAM" id="SSF50044">
    <property type="entry name" value="SH3-domain"/>
    <property type="match status" value="1"/>
</dbReference>
<evidence type="ECO:0000259" key="7">
    <source>
        <dbReference type="PROSITE" id="PS50009"/>
    </source>
</evidence>
<dbReference type="Gene3D" id="2.30.30.40">
    <property type="entry name" value="SH3 Domains"/>
    <property type="match status" value="1"/>
</dbReference>
<dbReference type="InterPro" id="IPR023578">
    <property type="entry name" value="Ras_GEF_dom_sf"/>
</dbReference>
<dbReference type="InterPro" id="IPR036964">
    <property type="entry name" value="RASGEF_cat_dom_sf"/>
</dbReference>
<dbReference type="Gene3D" id="2.20.70.10">
    <property type="match status" value="1"/>
</dbReference>
<dbReference type="InterPro" id="IPR008937">
    <property type="entry name" value="Ras-like_GEF"/>
</dbReference>
<feature type="region of interest" description="Disordered" evidence="5">
    <location>
        <begin position="144"/>
        <end position="308"/>
    </location>
</feature>
<evidence type="ECO:0000259" key="8">
    <source>
        <dbReference type="PROSITE" id="PS50020"/>
    </source>
</evidence>
<keyword evidence="11" id="KW-1185">Reference proteome</keyword>
<evidence type="ECO:0000256" key="5">
    <source>
        <dbReference type="SAM" id="MobiDB-lite"/>
    </source>
</evidence>
<dbReference type="GO" id="GO:0007265">
    <property type="term" value="P:Ras protein signal transduction"/>
    <property type="evidence" value="ECO:0007669"/>
    <property type="project" value="TreeGrafter"/>
</dbReference>
<feature type="region of interest" description="Disordered" evidence="5">
    <location>
        <begin position="1"/>
        <end position="47"/>
    </location>
</feature>
<dbReference type="CDD" id="cd00201">
    <property type="entry name" value="WW"/>
    <property type="match status" value="1"/>
</dbReference>
<dbReference type="CDD" id="cd06224">
    <property type="entry name" value="REM"/>
    <property type="match status" value="1"/>
</dbReference>
<dbReference type="PROSITE" id="PS00720">
    <property type="entry name" value="RASGEF"/>
    <property type="match status" value="1"/>
</dbReference>
<dbReference type="OrthoDB" id="546434at2759"/>
<feature type="domain" description="Ras-GEF" evidence="7">
    <location>
        <begin position="1026"/>
        <end position="1263"/>
    </location>
</feature>
<dbReference type="Pfam" id="PF00617">
    <property type="entry name" value="RasGEF"/>
    <property type="match status" value="1"/>
</dbReference>
<dbReference type="InterPro" id="IPR001202">
    <property type="entry name" value="WW_dom"/>
</dbReference>
<feature type="compositionally biased region" description="Acidic residues" evidence="5">
    <location>
        <begin position="144"/>
        <end position="164"/>
    </location>
</feature>
<evidence type="ECO:0000256" key="2">
    <source>
        <dbReference type="ARBA" id="ARBA00022658"/>
    </source>
</evidence>
<feature type="region of interest" description="Disordered" evidence="5">
    <location>
        <begin position="752"/>
        <end position="817"/>
    </location>
</feature>
<dbReference type="InterPro" id="IPR001452">
    <property type="entry name" value="SH3_domain"/>
</dbReference>
<feature type="compositionally biased region" description="Polar residues" evidence="5">
    <location>
        <begin position="244"/>
        <end position="308"/>
    </location>
</feature>
<dbReference type="EMBL" id="JAAAJB010000012">
    <property type="protein sequence ID" value="KAG0270092.1"/>
    <property type="molecule type" value="Genomic_DNA"/>
</dbReference>
<gene>
    <name evidence="10" type="ORF">DFQ27_000750</name>
</gene>
<dbReference type="InterPro" id="IPR036028">
    <property type="entry name" value="SH3-like_dom_sf"/>
</dbReference>
<dbReference type="PROSITE" id="PS01159">
    <property type="entry name" value="WW_DOMAIN_1"/>
    <property type="match status" value="1"/>
</dbReference>
<dbReference type="Pfam" id="PF00018">
    <property type="entry name" value="SH3_1"/>
    <property type="match status" value="1"/>
</dbReference>
<feature type="compositionally biased region" description="Basic and acidic residues" evidence="5">
    <location>
        <begin position="233"/>
        <end position="243"/>
    </location>
</feature>
<dbReference type="Pfam" id="PF23518">
    <property type="entry name" value="WW_2"/>
    <property type="match status" value="1"/>
</dbReference>
<feature type="domain" description="N-terminal Ras-GEF" evidence="9">
    <location>
        <begin position="858"/>
        <end position="991"/>
    </location>
</feature>
<dbReference type="GO" id="GO:0005886">
    <property type="term" value="C:plasma membrane"/>
    <property type="evidence" value="ECO:0007669"/>
    <property type="project" value="TreeGrafter"/>
</dbReference>
<evidence type="ECO:0000259" key="9">
    <source>
        <dbReference type="PROSITE" id="PS50212"/>
    </source>
</evidence>
<evidence type="ECO:0008006" key="12">
    <source>
        <dbReference type="Google" id="ProtNLM"/>
    </source>
</evidence>
<dbReference type="Pfam" id="PF25006">
    <property type="entry name" value="DUF7783"/>
    <property type="match status" value="1"/>
</dbReference>
<feature type="compositionally biased region" description="Polar residues" evidence="5">
    <location>
        <begin position="219"/>
        <end position="228"/>
    </location>
</feature>
<dbReference type="SMART" id="SM00326">
    <property type="entry name" value="SH3"/>
    <property type="match status" value="1"/>
</dbReference>
<reference evidence="10" key="1">
    <citation type="journal article" date="2020" name="Fungal Divers.">
        <title>Resolving the Mortierellaceae phylogeny through synthesis of multi-gene phylogenetics and phylogenomics.</title>
        <authorList>
            <person name="Vandepol N."/>
            <person name="Liber J."/>
            <person name="Desiro A."/>
            <person name="Na H."/>
            <person name="Kennedy M."/>
            <person name="Barry K."/>
            <person name="Grigoriev I.V."/>
            <person name="Miller A.N."/>
            <person name="O'Donnell K."/>
            <person name="Stajich J.E."/>
            <person name="Bonito G."/>
        </authorList>
    </citation>
    <scope>NUCLEOTIDE SEQUENCE</scope>
    <source>
        <strain evidence="10">BC1065</strain>
    </source>
</reference>
<keyword evidence="1 4" id="KW-0728">SH3 domain</keyword>
<dbReference type="PANTHER" id="PTHR23113">
    <property type="entry name" value="GUANINE NUCLEOTIDE EXCHANGE FACTOR"/>
    <property type="match status" value="1"/>
</dbReference>
<evidence type="ECO:0000259" key="6">
    <source>
        <dbReference type="PROSITE" id="PS50002"/>
    </source>
</evidence>
<evidence type="ECO:0000256" key="1">
    <source>
        <dbReference type="ARBA" id="ARBA00022443"/>
    </source>
</evidence>
<evidence type="ECO:0000313" key="10">
    <source>
        <dbReference type="EMBL" id="KAG0270092.1"/>
    </source>
</evidence>
<dbReference type="InterPro" id="IPR036020">
    <property type="entry name" value="WW_dom_sf"/>
</dbReference>
<dbReference type="SMART" id="SM00229">
    <property type="entry name" value="RasGEFN"/>
    <property type="match status" value="1"/>
</dbReference>
<dbReference type="SUPFAM" id="SSF48366">
    <property type="entry name" value="Ras GEF"/>
    <property type="match status" value="1"/>
</dbReference>
<dbReference type="SUPFAM" id="SSF51045">
    <property type="entry name" value="WW domain"/>
    <property type="match status" value="1"/>
</dbReference>
<accession>A0A9P6QNT6</accession>
<organism evidence="10 11">
    <name type="scientific">Actinomortierella ambigua</name>
    <dbReference type="NCBI Taxonomy" id="1343610"/>
    <lineage>
        <taxon>Eukaryota</taxon>
        <taxon>Fungi</taxon>
        <taxon>Fungi incertae sedis</taxon>
        <taxon>Mucoromycota</taxon>
        <taxon>Mortierellomycotina</taxon>
        <taxon>Mortierellomycetes</taxon>
        <taxon>Mortierellales</taxon>
        <taxon>Mortierellaceae</taxon>
        <taxon>Actinomortierella</taxon>
    </lineage>
</organism>
<feature type="compositionally biased region" description="Polar residues" evidence="5">
    <location>
        <begin position="760"/>
        <end position="800"/>
    </location>
</feature>
<dbReference type="SMART" id="SM00147">
    <property type="entry name" value="RasGEF"/>
    <property type="match status" value="1"/>
</dbReference>
<sequence length="1294" mass="142611">MTDISSPPSTAEEAAAVIKASESVPSTPRPESPVTTITSATTAPSSLPTDVSEEALLQAQHGQQRLLGEHADADDEQDEPYEIVRALYPFESEDKSSLQFDRDALILVYTKLESGWWYGFCNGECGWFPSNFVVQVPADEMLETEDLSEPQDDQDEGSDNDTGSEDLWLPQTTPDGQVFYFNTRTGESSWTVPTAGSSSSEEQFTTEAAADSPNGGATKDTQTSSSGYVSDGEDPHSTTHDRASSPSLSRGRQQQLSKNGSQSKSGSDAASRRNSTRPNSWLASSNARSRSTSPISHTSGQDAFQGAYQTPTLATVRKPSGMTMPTTYEATALEGLPPLPPVTNPFDPEPTWTSLAEHVSMAISNLLSSAEHGYKPYYQIQSSQIVEAIRVMLYASGTVDKDSVPIRTHRPLKLYHRQIMAALSKLVLSAKMASSVWPSEAAVAKMQADAADVAQAVRLYIETAQASQIPVHDVDAKLILDPNSQFESKPAKVLARALSNASSYRSRTDSDRHSFGIGQTSSSNIIAQLEYYSKSALKTLSVLTIQVKRLMEPWSSTSLPAVAPASPAPSRNSLGSITSSVVPSPSFMNSAQSAQLVSQCQQTTSQLGSLLTLVSELYSNTLADHPTLPERVYLGVRVAKQSVYNSIAALVMAVQLATDPMAQTAVLDMILEATITTEEAATELVKATRSLVDEKEDADIIQNSRSRADSISTIGQGSVQQQQLPPHLQRIESEIDAFFEDGGLDLTAPVAAGSTRHRSNSQMSSFSTHSSVSAPTTPGTEYTGRTHNSGYPFPSNSSANDGHYSLMPMSPNRENNRGEKLKKMLGDDAPAVITQQKSTETPWFLGYDYSIHDISFNMEGHVKGGTLPALVERLTLHDTLDSNFIATFLLTYRSFASTEQFFTLLFRRFTIMPPPGLEPHELELWTEKKLTPIRLRVVNIIKQWLENYFLEDETEDRLALVKIKEFSESALMRETMSFPSLQLIKLVERREASDVSFRKMILNLSTQAPPPITPRNLKKFKFIEIDPLEMARQLTIMESAIYNKIKPVECLGKAWASEDPDIAAKAVNIKKMIDISNSFANWISELMLTERDVKKRVGIIKHLIVLAEKLRQLNNFSMLAAATAALSSSPIHRLRRTWELVPTKSMNALQTLQQVTSSAKNWAEYRQELHSVNPPCVPFVGVYLTDLVMIQDGNPDYLRQSNHHINFYKRVSTAEVIREIQQYQSVPYCLTAVPEIQTFIRRGMTQSQQVQQLYDMSLELEPRARPMTGAALPVTGSLSFDEQYQKLLSNGPLS</sequence>
<dbReference type="InterPro" id="IPR001895">
    <property type="entry name" value="RASGEF_cat_dom"/>
</dbReference>
<evidence type="ECO:0000256" key="4">
    <source>
        <dbReference type="PROSITE-ProRule" id="PRU00192"/>
    </source>
</evidence>
<dbReference type="PROSITE" id="PS50002">
    <property type="entry name" value="SH3"/>
    <property type="match status" value="1"/>
</dbReference>
<feature type="domain" description="SH3" evidence="6">
    <location>
        <begin position="79"/>
        <end position="138"/>
    </location>
</feature>
<feature type="domain" description="WW" evidence="8">
    <location>
        <begin position="162"/>
        <end position="195"/>
    </location>
</feature>
<dbReference type="Proteomes" id="UP000807716">
    <property type="component" value="Unassembled WGS sequence"/>
</dbReference>
<dbReference type="InterPro" id="IPR057827">
    <property type="entry name" value="WW_fungi"/>
</dbReference>
<dbReference type="CDD" id="cd00155">
    <property type="entry name" value="RasGEF"/>
    <property type="match status" value="1"/>
</dbReference>
<dbReference type="GO" id="GO:0005085">
    <property type="term" value="F:guanyl-nucleotide exchange factor activity"/>
    <property type="evidence" value="ECO:0007669"/>
    <property type="project" value="UniProtKB-KW"/>
</dbReference>
<dbReference type="InterPro" id="IPR000651">
    <property type="entry name" value="Ras-like_Gua-exchang_fac_N"/>
</dbReference>
<feature type="compositionally biased region" description="Polar residues" evidence="5">
    <location>
        <begin position="170"/>
        <end position="206"/>
    </location>
</feature>
<keyword evidence="2 3" id="KW-0344">Guanine-nucleotide releasing factor</keyword>
<dbReference type="Pfam" id="PF00618">
    <property type="entry name" value="RasGEF_N"/>
    <property type="match status" value="1"/>
</dbReference>
<dbReference type="PROSITE" id="PS50020">
    <property type="entry name" value="WW_DOMAIN_2"/>
    <property type="match status" value="1"/>
</dbReference>
<dbReference type="SMART" id="SM00456">
    <property type="entry name" value="WW"/>
    <property type="match status" value="1"/>
</dbReference>
<feature type="compositionally biased region" description="Low complexity" evidence="5">
    <location>
        <begin position="32"/>
        <end position="47"/>
    </location>
</feature>
<dbReference type="Gene3D" id="1.20.870.10">
    <property type="entry name" value="Son of sevenless (SoS) protein Chain: S domain 1"/>
    <property type="match status" value="1"/>
</dbReference>
<dbReference type="InterPro" id="IPR019804">
    <property type="entry name" value="Ras_G-nucl-exch_fac_CS"/>
</dbReference>
<proteinExistence type="predicted"/>
<evidence type="ECO:0000256" key="3">
    <source>
        <dbReference type="PROSITE-ProRule" id="PRU00168"/>
    </source>
</evidence>
<dbReference type="Gene3D" id="1.10.840.10">
    <property type="entry name" value="Ras guanine-nucleotide exchange factors catalytic domain"/>
    <property type="match status" value="1"/>
</dbReference>